<keyword evidence="2" id="KW-1185">Reference proteome</keyword>
<organism evidence="1 2">
    <name type="scientific">Xanthomonas phage RiverRider</name>
    <dbReference type="NCBI Taxonomy" id="2108116"/>
    <lineage>
        <taxon>Viruses</taxon>
        <taxon>Duplodnaviria</taxon>
        <taxon>Heunggongvirae</taxon>
        <taxon>Uroviricota</taxon>
        <taxon>Caudoviricetes</taxon>
        <taxon>Schitoviridae</taxon>
        <taxon>Riverridervirus</taxon>
        <taxon>Riverridervirus riverrider</taxon>
    </lineage>
</organism>
<proteinExistence type="predicted"/>
<protein>
    <submittedName>
        <fullName evidence="1">Uncharacterized protein</fullName>
    </submittedName>
</protein>
<gene>
    <name evidence="1" type="ORF">RIVERRIDER_2</name>
</gene>
<sequence length="53" mass="5770">MNYIGDNIWHNEVATDLYPVGYYFSDETNDLNGPYDNDTAAAIAACSHAVSLG</sequence>
<evidence type="ECO:0000313" key="1">
    <source>
        <dbReference type="EMBL" id="AVO23090.1"/>
    </source>
</evidence>
<name>A0A2P1JUQ6_9CAUD</name>
<accession>A0A2P1JUQ6</accession>
<dbReference type="Proteomes" id="UP000241502">
    <property type="component" value="Segment"/>
</dbReference>
<evidence type="ECO:0000313" key="2">
    <source>
        <dbReference type="Proteomes" id="UP000241502"/>
    </source>
</evidence>
<reference evidence="1" key="1">
    <citation type="submission" date="2018-02" db="EMBL/GenBank/DDBJ databases">
        <authorList>
            <person name="Miller M."/>
            <person name="Deiulio A."/>
            <person name="Douthitt C."/>
            <person name="McMahon J."/>
            <person name="Holland C."/>
            <person name="Wiersma-Koch H."/>
            <person name="Turechek W."/>
            <person name="D'Elia T."/>
        </authorList>
    </citation>
    <scope>NUCLEOTIDE SEQUENCE [LARGE SCALE GENOMIC DNA]</scope>
</reference>
<dbReference type="EMBL" id="MG983743">
    <property type="protein sequence ID" value="AVO23090.1"/>
    <property type="molecule type" value="Genomic_DNA"/>
</dbReference>